<keyword evidence="4" id="KW-1185">Reference proteome</keyword>
<dbReference type="EMBL" id="BMFK01000004">
    <property type="protein sequence ID" value="GGE81118.1"/>
    <property type="molecule type" value="Genomic_DNA"/>
</dbReference>
<organism evidence="3 4">
    <name type="scientific">Priestia taiwanensis</name>
    <dbReference type="NCBI Taxonomy" id="1347902"/>
    <lineage>
        <taxon>Bacteria</taxon>
        <taxon>Bacillati</taxon>
        <taxon>Bacillota</taxon>
        <taxon>Bacilli</taxon>
        <taxon>Bacillales</taxon>
        <taxon>Bacillaceae</taxon>
        <taxon>Priestia</taxon>
    </lineage>
</organism>
<feature type="domain" description="BclA C-terminal" evidence="2">
    <location>
        <begin position="2"/>
        <end position="67"/>
    </location>
</feature>
<comment type="caution">
    <text evidence="3">The sequence shown here is derived from an EMBL/GenBank/DDBJ whole genome shotgun (WGS) entry which is preliminary data.</text>
</comment>
<dbReference type="AlphaFoldDB" id="A0A917ERJ5"/>
<feature type="transmembrane region" description="Helical" evidence="1">
    <location>
        <begin position="44"/>
        <end position="64"/>
    </location>
</feature>
<keyword evidence="1" id="KW-0812">Transmembrane</keyword>
<keyword evidence="1" id="KW-0472">Membrane</keyword>
<evidence type="ECO:0000256" key="1">
    <source>
        <dbReference type="SAM" id="Phobius"/>
    </source>
</evidence>
<name>A0A917ERJ5_9BACI</name>
<reference evidence="3" key="2">
    <citation type="submission" date="2020-09" db="EMBL/GenBank/DDBJ databases">
        <authorList>
            <person name="Sun Q."/>
            <person name="Zhou Y."/>
        </authorList>
    </citation>
    <scope>NUCLEOTIDE SEQUENCE</scope>
    <source>
        <strain evidence="3">CGMCC 1.12698</strain>
    </source>
</reference>
<protein>
    <recommendedName>
        <fullName evidence="2">BclA C-terminal domain-containing protein</fullName>
    </recommendedName>
</protein>
<dbReference type="InterPro" id="IPR008983">
    <property type="entry name" value="Tumour_necrosis_fac-like_dom"/>
</dbReference>
<dbReference type="Pfam" id="PF18573">
    <property type="entry name" value="BclA_C"/>
    <property type="match status" value="1"/>
</dbReference>
<sequence>MSSRIALNGALLPASDINAILGLSSFNNAVIATLTAGDTIELQLFGLLGAATLLAGAGATLDIIRLS</sequence>
<dbReference type="InterPro" id="IPR041415">
    <property type="entry name" value="BclA_C"/>
</dbReference>
<proteinExistence type="predicted"/>
<evidence type="ECO:0000313" key="4">
    <source>
        <dbReference type="Proteomes" id="UP000605259"/>
    </source>
</evidence>
<keyword evidence="1" id="KW-1133">Transmembrane helix</keyword>
<evidence type="ECO:0000259" key="2">
    <source>
        <dbReference type="Pfam" id="PF18573"/>
    </source>
</evidence>
<reference evidence="3" key="1">
    <citation type="journal article" date="2014" name="Int. J. Syst. Evol. Microbiol.">
        <title>Complete genome sequence of Corynebacterium casei LMG S-19264T (=DSM 44701T), isolated from a smear-ripened cheese.</title>
        <authorList>
            <consortium name="US DOE Joint Genome Institute (JGI-PGF)"/>
            <person name="Walter F."/>
            <person name="Albersmeier A."/>
            <person name="Kalinowski J."/>
            <person name="Ruckert C."/>
        </authorList>
    </citation>
    <scope>NUCLEOTIDE SEQUENCE</scope>
    <source>
        <strain evidence="3">CGMCC 1.12698</strain>
    </source>
</reference>
<dbReference type="Proteomes" id="UP000605259">
    <property type="component" value="Unassembled WGS sequence"/>
</dbReference>
<gene>
    <name evidence="3" type="ORF">GCM10007140_33360</name>
</gene>
<evidence type="ECO:0000313" key="3">
    <source>
        <dbReference type="EMBL" id="GGE81118.1"/>
    </source>
</evidence>
<accession>A0A917ERJ5</accession>
<dbReference type="Gene3D" id="2.60.120.40">
    <property type="match status" value="1"/>
</dbReference>